<dbReference type="GO" id="GO:0004177">
    <property type="term" value="F:aminopeptidase activity"/>
    <property type="evidence" value="ECO:0007669"/>
    <property type="project" value="UniProtKB-UniRule"/>
</dbReference>
<evidence type="ECO:0000256" key="2">
    <source>
        <dbReference type="ARBA" id="ARBA00022438"/>
    </source>
</evidence>
<accession>A0A0S7BTI2</accession>
<organism evidence="9">
    <name type="scientific">Flexilinea flocculi</name>
    <dbReference type="NCBI Taxonomy" id="1678840"/>
    <lineage>
        <taxon>Bacteria</taxon>
        <taxon>Bacillati</taxon>
        <taxon>Chloroflexota</taxon>
        <taxon>Anaerolineae</taxon>
        <taxon>Anaerolineales</taxon>
        <taxon>Anaerolineaceae</taxon>
        <taxon>Flexilinea</taxon>
    </lineage>
</organism>
<evidence type="ECO:0000256" key="6">
    <source>
        <dbReference type="PIRNR" id="PIRNR001123"/>
    </source>
</evidence>
<dbReference type="PANTHER" id="PTHR32481">
    <property type="entry name" value="AMINOPEPTIDASE"/>
    <property type="match status" value="1"/>
</dbReference>
<name>A0A0S7BTI2_9CHLR</name>
<evidence type="ECO:0000256" key="8">
    <source>
        <dbReference type="PIRSR" id="PIRSR001123-2"/>
    </source>
</evidence>
<dbReference type="OrthoDB" id="9772053at2"/>
<dbReference type="InterPro" id="IPR051464">
    <property type="entry name" value="Peptidase_M42_aminopept"/>
</dbReference>
<keyword evidence="5" id="KW-0378">Hydrolase</keyword>
<dbReference type="PANTHER" id="PTHR32481:SF5">
    <property type="entry name" value="ENDOGLUCANASE"/>
    <property type="match status" value="1"/>
</dbReference>
<dbReference type="EMBL" id="DF968181">
    <property type="protein sequence ID" value="GAP41815.1"/>
    <property type="molecule type" value="Genomic_DNA"/>
</dbReference>
<feature type="binding site" evidence="8">
    <location>
        <position position="236"/>
    </location>
    <ligand>
        <name>Zn(2+)</name>
        <dbReference type="ChEBI" id="CHEBI:29105"/>
        <label>1</label>
    </ligand>
</feature>
<protein>
    <submittedName>
        <fullName evidence="9">Putative aminopeptidase FrvX</fullName>
    </submittedName>
</protein>
<dbReference type="SUPFAM" id="SSF101821">
    <property type="entry name" value="Aminopeptidase/glucanase lid domain"/>
    <property type="match status" value="1"/>
</dbReference>
<evidence type="ECO:0000313" key="9">
    <source>
        <dbReference type="EMBL" id="GAP41815.1"/>
    </source>
</evidence>
<evidence type="ECO:0000256" key="5">
    <source>
        <dbReference type="ARBA" id="ARBA00022801"/>
    </source>
</evidence>
<comment type="similarity">
    <text evidence="1 6">Belongs to the peptidase M42 family.</text>
</comment>
<proteinExistence type="inferred from homology"/>
<dbReference type="SUPFAM" id="SSF53187">
    <property type="entry name" value="Zn-dependent exopeptidases"/>
    <property type="match status" value="1"/>
</dbReference>
<keyword evidence="4 8" id="KW-0479">Metal-binding</keyword>
<dbReference type="InterPro" id="IPR023367">
    <property type="entry name" value="Peptidase_M42_dom2"/>
</dbReference>
<evidence type="ECO:0000256" key="1">
    <source>
        <dbReference type="ARBA" id="ARBA00006272"/>
    </source>
</evidence>
<dbReference type="RefSeq" id="WP_082174821.1">
    <property type="nucleotide sequence ID" value="NZ_DF968181.1"/>
</dbReference>
<keyword evidence="3" id="KW-0645">Protease</keyword>
<keyword evidence="10" id="KW-1185">Reference proteome</keyword>
<reference evidence="9" key="1">
    <citation type="journal article" date="2015" name="Genome Announc.">
        <title>Draft Genome Sequence of Anaerolineae Strain TC1, a Novel Isolate from a Methanogenic Wastewater Treatment System.</title>
        <authorList>
            <person name="Matsuura N."/>
            <person name="Tourlousse D.M."/>
            <person name="Sun L."/>
            <person name="Toyonaga M."/>
            <person name="Kuroda K."/>
            <person name="Ohashi A."/>
            <person name="Cruz R."/>
            <person name="Yamaguchi T."/>
            <person name="Sekiguchi Y."/>
        </authorList>
    </citation>
    <scope>NUCLEOTIDE SEQUENCE [LARGE SCALE GENOMIC DNA]</scope>
    <source>
        <strain evidence="9">TC1</strain>
    </source>
</reference>
<evidence type="ECO:0000313" key="10">
    <source>
        <dbReference type="Proteomes" id="UP000053370"/>
    </source>
</evidence>
<dbReference type="Gene3D" id="3.40.630.10">
    <property type="entry name" value="Zn peptidases"/>
    <property type="match status" value="1"/>
</dbReference>
<dbReference type="GO" id="GO:0046872">
    <property type="term" value="F:metal ion binding"/>
    <property type="evidence" value="ECO:0007669"/>
    <property type="project" value="UniProtKB-UniRule"/>
</dbReference>
<evidence type="ECO:0000256" key="7">
    <source>
        <dbReference type="PIRSR" id="PIRSR001123-1"/>
    </source>
</evidence>
<dbReference type="Gene3D" id="2.40.30.40">
    <property type="entry name" value="Peptidase M42, domain 2"/>
    <property type="match status" value="1"/>
</dbReference>
<dbReference type="PIRSF" id="PIRSF001123">
    <property type="entry name" value="PepA_GA"/>
    <property type="match status" value="1"/>
</dbReference>
<dbReference type="Pfam" id="PF05343">
    <property type="entry name" value="Peptidase_M42"/>
    <property type="match status" value="1"/>
</dbReference>
<feature type="binding site" evidence="8">
    <location>
        <position position="214"/>
    </location>
    <ligand>
        <name>Zn(2+)</name>
        <dbReference type="ChEBI" id="CHEBI:29105"/>
        <label>2</label>
    </ligand>
</feature>
<gene>
    <name evidence="9" type="ORF">ATC1_131811</name>
</gene>
<sequence>MNNTNDQLIDLPILTDEMIGLLETLSNIAGVSGNEIAVRSIIRDSIAGFVDELHTDALGNLIALKKAKVEKPLKVLIAAHMDEVGFMLVEKESDGIFRFKVIGGIDERALAGKPVQVGKKQKPGVIGACPVHLSTREERERILSVDTLRIDTGPGTSEIQPGEYATFATKFIRMGQSVCGKALDNRIGVATLIELIKNCPENIELIAAFTAQEEIGLRGATVAPFRYDPDVAFVIDCTPANDQPAWDQSENTHYKTKLNQGPAIYASDGRTMYDYRLIHFLTSLCENYAIPYQIRQPGPGGTDAGAIHLSKNGIPTASVSVPGRYAHTAAMIVRIADWEKHFQLMTAALAHLHADILKADR</sequence>
<dbReference type="STRING" id="1678840.ATC1_131811"/>
<feature type="binding site" evidence="8">
    <location>
        <position position="184"/>
    </location>
    <ligand>
        <name>Zn(2+)</name>
        <dbReference type="ChEBI" id="CHEBI:29105"/>
        <label>2</label>
    </ligand>
</feature>
<dbReference type="GO" id="GO:0006508">
    <property type="term" value="P:proteolysis"/>
    <property type="evidence" value="ECO:0007669"/>
    <property type="project" value="UniProtKB-KW"/>
</dbReference>
<feature type="active site" description="Proton acceptor" evidence="7">
    <location>
        <position position="213"/>
    </location>
</feature>
<feature type="binding site" evidence="8">
    <location>
        <position position="184"/>
    </location>
    <ligand>
        <name>Zn(2+)</name>
        <dbReference type="ChEBI" id="CHEBI:29105"/>
        <label>1</label>
    </ligand>
</feature>
<evidence type="ECO:0000256" key="4">
    <source>
        <dbReference type="ARBA" id="ARBA00022723"/>
    </source>
</evidence>
<evidence type="ECO:0000256" key="3">
    <source>
        <dbReference type="ARBA" id="ARBA00022670"/>
    </source>
</evidence>
<dbReference type="Proteomes" id="UP000053370">
    <property type="component" value="Unassembled WGS sequence"/>
</dbReference>
<feature type="binding site" evidence="8">
    <location>
        <position position="80"/>
    </location>
    <ligand>
        <name>Zn(2+)</name>
        <dbReference type="ChEBI" id="CHEBI:29105"/>
        <label>1</label>
    </ligand>
</feature>
<dbReference type="AlphaFoldDB" id="A0A0S7BTI2"/>
<comment type="cofactor">
    <cofactor evidence="8">
        <name>a divalent metal cation</name>
        <dbReference type="ChEBI" id="CHEBI:60240"/>
    </cofactor>
    <text evidence="8">Binds 2 divalent metal cations per subunit.</text>
</comment>
<keyword evidence="2 9" id="KW-0031">Aminopeptidase</keyword>
<dbReference type="InterPro" id="IPR008007">
    <property type="entry name" value="Peptidase_M42"/>
</dbReference>
<feature type="binding site" evidence="8">
    <location>
        <position position="327"/>
    </location>
    <ligand>
        <name>Zn(2+)</name>
        <dbReference type="ChEBI" id="CHEBI:29105"/>
        <label>2</label>
    </ligand>
</feature>